<evidence type="ECO:0000313" key="2">
    <source>
        <dbReference type="EMBL" id="MFH8253032.1"/>
    </source>
</evidence>
<keyword evidence="3" id="KW-1185">Reference proteome</keyword>
<dbReference type="EMBL" id="JBIQWL010000015">
    <property type="protein sequence ID" value="MFH8253032.1"/>
    <property type="molecule type" value="Genomic_DNA"/>
</dbReference>
<keyword evidence="1" id="KW-0812">Transmembrane</keyword>
<feature type="transmembrane region" description="Helical" evidence="1">
    <location>
        <begin position="9"/>
        <end position="26"/>
    </location>
</feature>
<keyword evidence="1" id="KW-0472">Membrane</keyword>
<feature type="transmembrane region" description="Helical" evidence="1">
    <location>
        <begin position="46"/>
        <end position="68"/>
    </location>
</feature>
<comment type="caution">
    <text evidence="2">The sequence shown here is derived from an EMBL/GenBank/DDBJ whole genome shotgun (WGS) entry which is preliminary data.</text>
</comment>
<reference evidence="2 3" key="1">
    <citation type="submission" date="2024-09" db="EMBL/GenBank/DDBJ databases">
        <authorList>
            <person name="Pan X."/>
        </authorList>
    </citation>
    <scope>NUCLEOTIDE SEQUENCE [LARGE SCALE GENOMIC DNA]</scope>
    <source>
        <strain evidence="2 3">B2969</strain>
    </source>
</reference>
<organism evidence="2 3">
    <name type="scientific">Microbacterium alkaliflavum</name>
    <dbReference type="NCBI Taxonomy" id="3248839"/>
    <lineage>
        <taxon>Bacteria</taxon>
        <taxon>Bacillati</taxon>
        <taxon>Actinomycetota</taxon>
        <taxon>Actinomycetes</taxon>
        <taxon>Micrococcales</taxon>
        <taxon>Microbacteriaceae</taxon>
        <taxon>Microbacterium</taxon>
    </lineage>
</organism>
<evidence type="ECO:0000313" key="3">
    <source>
        <dbReference type="Proteomes" id="UP001610861"/>
    </source>
</evidence>
<evidence type="ECO:0000256" key="1">
    <source>
        <dbReference type="SAM" id="Phobius"/>
    </source>
</evidence>
<gene>
    <name evidence="2" type="ORF">ACH3VR_21880</name>
</gene>
<dbReference type="RefSeq" id="WP_397558460.1">
    <property type="nucleotide sequence ID" value="NZ_JBIQWL010000015.1"/>
</dbReference>
<proteinExistence type="predicted"/>
<sequence length="76" mass="8407">MNTLKTKTNRLVITIMLFMQDFVFGVRRRWAAMKENPQAGYSAVEWIVIVLAVLAIAAIVIGAITAFVNAQTAKLP</sequence>
<dbReference type="Proteomes" id="UP001610861">
    <property type="component" value="Unassembled WGS sequence"/>
</dbReference>
<accession>A0ABW7QDQ6</accession>
<name>A0ABW7QDQ6_9MICO</name>
<keyword evidence="1" id="KW-1133">Transmembrane helix</keyword>
<protein>
    <submittedName>
        <fullName evidence="2">Uncharacterized protein</fullName>
    </submittedName>
</protein>